<keyword evidence="3 4" id="KW-0687">Ribonucleoprotein</keyword>
<dbReference type="Gene3D" id="3.30.160.20">
    <property type="match status" value="1"/>
</dbReference>
<dbReference type="GO" id="GO:1990904">
    <property type="term" value="C:ribonucleoprotein complex"/>
    <property type="evidence" value="ECO:0007669"/>
    <property type="project" value="UniProtKB-UniRule"/>
</dbReference>
<dbReference type="GO" id="GO:0003723">
    <property type="term" value="F:RNA binding"/>
    <property type="evidence" value="ECO:0007669"/>
    <property type="project" value="InterPro"/>
</dbReference>
<organism evidence="8 9">
    <name type="scientific">Lasiosphaeria hispida</name>
    <dbReference type="NCBI Taxonomy" id="260671"/>
    <lineage>
        <taxon>Eukaryota</taxon>
        <taxon>Fungi</taxon>
        <taxon>Dikarya</taxon>
        <taxon>Ascomycota</taxon>
        <taxon>Pezizomycotina</taxon>
        <taxon>Sordariomycetes</taxon>
        <taxon>Sordariomycetidae</taxon>
        <taxon>Sordariales</taxon>
        <taxon>Lasiosphaeriaceae</taxon>
        <taxon>Lasiosphaeria</taxon>
    </lineage>
</organism>
<protein>
    <submittedName>
        <fullName evidence="8">Ribosomal protein S5, C-terminal domain-containing protein</fullName>
    </submittedName>
</protein>
<dbReference type="SUPFAM" id="SSF54768">
    <property type="entry name" value="dsRNA-binding domain-like"/>
    <property type="match status" value="1"/>
</dbReference>
<gene>
    <name evidence="8" type="ORF">B0T25DRAFT_462585</name>
</gene>
<accession>A0AAJ0H9W7</accession>
<reference evidence="8" key="2">
    <citation type="submission" date="2023-06" db="EMBL/GenBank/DDBJ databases">
        <authorList>
            <consortium name="Lawrence Berkeley National Laboratory"/>
            <person name="Haridas S."/>
            <person name="Hensen N."/>
            <person name="Bonometti L."/>
            <person name="Westerberg I."/>
            <person name="Brannstrom I.O."/>
            <person name="Guillou S."/>
            <person name="Cros-Aarteil S."/>
            <person name="Calhoun S."/>
            <person name="Kuo A."/>
            <person name="Mondo S."/>
            <person name="Pangilinan J."/>
            <person name="Riley R."/>
            <person name="Labutti K."/>
            <person name="Andreopoulos B."/>
            <person name="Lipzen A."/>
            <person name="Chen C."/>
            <person name="Yanf M."/>
            <person name="Daum C."/>
            <person name="Ng V."/>
            <person name="Clum A."/>
            <person name="Steindorff A."/>
            <person name="Ohm R."/>
            <person name="Martin F."/>
            <person name="Silar P."/>
            <person name="Natvig D."/>
            <person name="Lalanne C."/>
            <person name="Gautier V."/>
            <person name="Ament-Velasquez S.L."/>
            <person name="Kruys A."/>
            <person name="Hutchinson M.I."/>
            <person name="Powell A.J."/>
            <person name="Barry K."/>
            <person name="Miller A.N."/>
            <person name="Grigoriev I.V."/>
            <person name="Debuchy R."/>
            <person name="Gladieux P."/>
            <person name="Thoren M.H."/>
            <person name="Johannesson H."/>
        </authorList>
    </citation>
    <scope>NUCLEOTIDE SEQUENCE</scope>
    <source>
        <strain evidence="8">CBS 955.72</strain>
    </source>
</reference>
<dbReference type="Pfam" id="PF03719">
    <property type="entry name" value="Ribosomal_S5_C"/>
    <property type="match status" value="1"/>
</dbReference>
<sequence length="477" mass="53442">MSAARPAARSLISRRMTSASVTAPLSSSPSSRLAPSAPSTCHHFHSSAQMAVRRRPRFRNIPAEEMGLVTDQKIDKWAAKKFPKYTPEEMQELSKNYSPEQIAALEAGEASIDPRDLTIQGRLRTDSYRMPYIDDFADIQPIIDKRPKRQPPPDPMARFMNLDEFTEDLIQWSQDLKKGEKTGTLKRLEEFVPNKYKKAPESEWPAEVKAEAVAKFSSYIEGEAFKEKLSTTDRSDGPSDSDVLEYILERSSMTDNNLKSNSFMAPALPNKVPGVAGLYKNAVDPEDRGLDEEGVYQDLKKRTGMTLDQILKITVKTVVTRYVTNQTRLGKIQTCNIIALAGNRDGWLGLGVASSVEFQIAKRKAELLAIQNMQPIRRYEDRTIYGNVEAKISGTVVRLNARPPGFGLRVSHRIFEMCRAAGIKDLAATIPRSRNPMNTVKAVFEALKNQPDPEEIAIGRGKKLVDVRKVYYGGQVY</sequence>
<dbReference type="SUPFAM" id="SSF54211">
    <property type="entry name" value="Ribosomal protein S5 domain 2-like"/>
    <property type="match status" value="1"/>
</dbReference>
<evidence type="ECO:0000256" key="2">
    <source>
        <dbReference type="ARBA" id="ARBA00022980"/>
    </source>
</evidence>
<dbReference type="GO" id="GO:0005840">
    <property type="term" value="C:ribosome"/>
    <property type="evidence" value="ECO:0007669"/>
    <property type="project" value="UniProtKB-KW"/>
</dbReference>
<evidence type="ECO:0000313" key="8">
    <source>
        <dbReference type="EMBL" id="KAK3344097.1"/>
    </source>
</evidence>
<dbReference type="GO" id="GO:0003735">
    <property type="term" value="F:structural constituent of ribosome"/>
    <property type="evidence" value="ECO:0007669"/>
    <property type="project" value="UniProtKB-UniRule"/>
</dbReference>
<dbReference type="EMBL" id="JAUIQD010000007">
    <property type="protein sequence ID" value="KAK3344097.1"/>
    <property type="molecule type" value="Genomic_DNA"/>
</dbReference>
<name>A0AAJ0H9W7_9PEZI</name>
<evidence type="ECO:0000259" key="7">
    <source>
        <dbReference type="PROSITE" id="PS50881"/>
    </source>
</evidence>
<dbReference type="InterPro" id="IPR013810">
    <property type="entry name" value="Ribosomal_uS5_N"/>
</dbReference>
<comment type="similarity">
    <text evidence="1 5">Belongs to the universal ribosomal protein uS5 family.</text>
</comment>
<evidence type="ECO:0000256" key="1">
    <source>
        <dbReference type="ARBA" id="ARBA00008945"/>
    </source>
</evidence>
<dbReference type="AlphaFoldDB" id="A0AAJ0H9W7"/>
<evidence type="ECO:0000256" key="6">
    <source>
        <dbReference type="SAM" id="MobiDB-lite"/>
    </source>
</evidence>
<dbReference type="Pfam" id="PF00333">
    <property type="entry name" value="Ribosomal_S5"/>
    <property type="match status" value="1"/>
</dbReference>
<evidence type="ECO:0000256" key="4">
    <source>
        <dbReference type="PROSITE-ProRule" id="PRU00268"/>
    </source>
</evidence>
<dbReference type="GO" id="GO:0006412">
    <property type="term" value="P:translation"/>
    <property type="evidence" value="ECO:0007669"/>
    <property type="project" value="InterPro"/>
</dbReference>
<feature type="domain" description="S5 DRBM" evidence="7">
    <location>
        <begin position="313"/>
        <end position="376"/>
    </location>
</feature>
<proteinExistence type="inferred from homology"/>
<reference evidence="8" key="1">
    <citation type="journal article" date="2023" name="Mol. Phylogenet. Evol.">
        <title>Genome-scale phylogeny and comparative genomics of the fungal order Sordariales.</title>
        <authorList>
            <person name="Hensen N."/>
            <person name="Bonometti L."/>
            <person name="Westerberg I."/>
            <person name="Brannstrom I.O."/>
            <person name="Guillou S."/>
            <person name="Cros-Aarteil S."/>
            <person name="Calhoun S."/>
            <person name="Haridas S."/>
            <person name="Kuo A."/>
            <person name="Mondo S."/>
            <person name="Pangilinan J."/>
            <person name="Riley R."/>
            <person name="LaButti K."/>
            <person name="Andreopoulos B."/>
            <person name="Lipzen A."/>
            <person name="Chen C."/>
            <person name="Yan M."/>
            <person name="Daum C."/>
            <person name="Ng V."/>
            <person name="Clum A."/>
            <person name="Steindorff A."/>
            <person name="Ohm R.A."/>
            <person name="Martin F."/>
            <person name="Silar P."/>
            <person name="Natvig D.O."/>
            <person name="Lalanne C."/>
            <person name="Gautier V."/>
            <person name="Ament-Velasquez S.L."/>
            <person name="Kruys A."/>
            <person name="Hutchinson M.I."/>
            <person name="Powell A.J."/>
            <person name="Barry K."/>
            <person name="Miller A.N."/>
            <person name="Grigoriev I.V."/>
            <person name="Debuchy R."/>
            <person name="Gladieux P."/>
            <person name="Hiltunen Thoren M."/>
            <person name="Johannesson H."/>
        </authorList>
    </citation>
    <scope>NUCLEOTIDE SEQUENCE</scope>
    <source>
        <strain evidence="8">CBS 955.72</strain>
    </source>
</reference>
<dbReference type="Proteomes" id="UP001275084">
    <property type="component" value="Unassembled WGS sequence"/>
</dbReference>
<dbReference type="InterPro" id="IPR014721">
    <property type="entry name" value="Ribsml_uS5_D2-typ_fold_subgr"/>
</dbReference>
<evidence type="ECO:0000256" key="3">
    <source>
        <dbReference type="ARBA" id="ARBA00023274"/>
    </source>
</evidence>
<dbReference type="FunFam" id="3.30.230.10:FF:000041">
    <property type="entry name" value="37S ribosomal protein S5"/>
    <property type="match status" value="1"/>
</dbReference>
<keyword evidence="9" id="KW-1185">Reference proteome</keyword>
<dbReference type="PANTHER" id="PTHR48277">
    <property type="entry name" value="MITOCHONDRIAL RIBOSOMAL PROTEIN S5"/>
    <property type="match status" value="1"/>
</dbReference>
<keyword evidence="2 4" id="KW-0689">Ribosomal protein</keyword>
<dbReference type="InterPro" id="IPR000851">
    <property type="entry name" value="Ribosomal_uS5"/>
</dbReference>
<dbReference type="InterPro" id="IPR005324">
    <property type="entry name" value="Ribosomal_uS5_C"/>
</dbReference>
<dbReference type="Gene3D" id="3.30.230.10">
    <property type="match status" value="1"/>
</dbReference>
<dbReference type="PROSITE" id="PS50881">
    <property type="entry name" value="S5_DSRBD"/>
    <property type="match status" value="1"/>
</dbReference>
<dbReference type="InterPro" id="IPR020568">
    <property type="entry name" value="Ribosomal_Su5_D2-typ_SF"/>
</dbReference>
<comment type="caution">
    <text evidence="8">The sequence shown here is derived from an EMBL/GenBank/DDBJ whole genome shotgun (WGS) entry which is preliminary data.</text>
</comment>
<evidence type="ECO:0000256" key="5">
    <source>
        <dbReference type="RuleBase" id="RU003823"/>
    </source>
</evidence>
<feature type="compositionally biased region" description="Low complexity" evidence="6">
    <location>
        <begin position="17"/>
        <end position="40"/>
    </location>
</feature>
<evidence type="ECO:0000313" key="9">
    <source>
        <dbReference type="Proteomes" id="UP001275084"/>
    </source>
</evidence>
<dbReference type="PANTHER" id="PTHR48277:SF1">
    <property type="entry name" value="MITOCHONDRIAL RIBOSOMAL PROTEIN S5"/>
    <property type="match status" value="1"/>
</dbReference>
<feature type="region of interest" description="Disordered" evidence="6">
    <location>
        <begin position="1"/>
        <end position="49"/>
    </location>
</feature>